<keyword evidence="1" id="KW-0472">Membrane</keyword>
<reference evidence="2 3" key="1">
    <citation type="submission" date="2023-08" db="EMBL/GenBank/DDBJ databases">
        <authorList>
            <person name="Folkvardsen B D."/>
            <person name="Norman A."/>
        </authorList>
    </citation>
    <scope>NUCLEOTIDE SEQUENCE [LARGE SCALE GENOMIC DNA]</scope>
    <source>
        <strain evidence="2 3">Mu0053</strain>
    </source>
</reference>
<organism evidence="2 3">
    <name type="scientific">[Mycobacterium] burgundiense</name>
    <dbReference type="NCBI Taxonomy" id="3064286"/>
    <lineage>
        <taxon>Bacteria</taxon>
        <taxon>Bacillati</taxon>
        <taxon>Actinomycetota</taxon>
        <taxon>Actinomycetes</taxon>
        <taxon>Mycobacteriales</taxon>
        <taxon>Mycobacteriaceae</taxon>
        <taxon>Mycolicibacterium</taxon>
    </lineage>
</organism>
<gene>
    <name evidence="2" type="ORF">MU0053_003981</name>
</gene>
<evidence type="ECO:0000256" key="1">
    <source>
        <dbReference type="SAM" id="Phobius"/>
    </source>
</evidence>
<accession>A0ABM9M263</accession>
<name>A0ABM9M263_9MYCO</name>
<keyword evidence="1" id="KW-1133">Transmembrane helix</keyword>
<evidence type="ECO:0000313" key="3">
    <source>
        <dbReference type="Proteomes" id="UP001190465"/>
    </source>
</evidence>
<proteinExistence type="predicted"/>
<keyword evidence="1" id="KW-0812">Transmembrane</keyword>
<sequence>MTDRQVPPPSPHARPRVVDVAVWLLLAGAVLLIFGGLMSVTLSFDTVRSMADAAMSDEELRNYLTLHRGAGVFCLVAGAALAFVAGKTRAGDERFRRATVALALAAIVLVAVLSLVIGTNIVALLALLPLIVGAMLLRRPAAAQWFSPAVTTGTDGADG</sequence>
<dbReference type="EMBL" id="OY726397">
    <property type="protein sequence ID" value="CAJ1508829.1"/>
    <property type="molecule type" value="Genomic_DNA"/>
</dbReference>
<keyword evidence="3" id="KW-1185">Reference proteome</keyword>
<evidence type="ECO:0000313" key="2">
    <source>
        <dbReference type="EMBL" id="CAJ1508829.1"/>
    </source>
</evidence>
<dbReference type="RefSeq" id="WP_308479311.1">
    <property type="nucleotide sequence ID" value="NZ_OY726397.1"/>
</dbReference>
<dbReference type="Proteomes" id="UP001190465">
    <property type="component" value="Chromosome"/>
</dbReference>
<protein>
    <submittedName>
        <fullName evidence="2">Uncharacterized protein</fullName>
    </submittedName>
</protein>
<feature type="transmembrane region" description="Helical" evidence="1">
    <location>
        <begin position="64"/>
        <end position="86"/>
    </location>
</feature>
<feature type="transmembrane region" description="Helical" evidence="1">
    <location>
        <begin position="20"/>
        <end position="44"/>
    </location>
</feature>